<proteinExistence type="predicted"/>
<dbReference type="Proteomes" id="UP000183275">
    <property type="component" value="Unassembled WGS sequence"/>
</dbReference>
<protein>
    <submittedName>
        <fullName evidence="1">Uncharacterized protein</fullName>
    </submittedName>
</protein>
<gene>
    <name evidence="1" type="ORF">SAMN05216285_3394</name>
</gene>
<name>A0A1I0QCS7_9EURY</name>
<sequence length="43" mass="4579">MTTYVEYVESISPGYVAIGVAMLESLFTSDGFDGAAQFTIPLS</sequence>
<dbReference type="AlphaFoldDB" id="A0A1I0QCS7"/>
<evidence type="ECO:0000313" key="1">
    <source>
        <dbReference type="EMBL" id="SEW24857.1"/>
    </source>
</evidence>
<evidence type="ECO:0000313" key="2">
    <source>
        <dbReference type="Proteomes" id="UP000183275"/>
    </source>
</evidence>
<accession>A0A1I0QCS7</accession>
<dbReference type="EMBL" id="FOIS01000004">
    <property type="protein sequence ID" value="SEW24857.1"/>
    <property type="molecule type" value="Genomic_DNA"/>
</dbReference>
<keyword evidence="2" id="KW-1185">Reference proteome</keyword>
<organism evidence="1 2">
    <name type="scientific">Natrinema salifodinae</name>
    <dbReference type="NCBI Taxonomy" id="1202768"/>
    <lineage>
        <taxon>Archaea</taxon>
        <taxon>Methanobacteriati</taxon>
        <taxon>Methanobacteriota</taxon>
        <taxon>Stenosarchaea group</taxon>
        <taxon>Halobacteria</taxon>
        <taxon>Halobacteriales</taxon>
        <taxon>Natrialbaceae</taxon>
        <taxon>Natrinema</taxon>
    </lineage>
</organism>
<reference evidence="2" key="1">
    <citation type="submission" date="2016-10" db="EMBL/GenBank/DDBJ databases">
        <authorList>
            <person name="Varghese N."/>
        </authorList>
    </citation>
    <scope>NUCLEOTIDE SEQUENCE [LARGE SCALE GENOMIC DNA]</scope>
    <source>
        <strain evidence="2">CGMCC 1.12284</strain>
    </source>
</reference>